<dbReference type="EMBL" id="CAIT01000007">
    <property type="protein sequence ID" value="CCH54466.1"/>
    <property type="molecule type" value="Genomic_DNA"/>
</dbReference>
<organism evidence="2 3">
    <name type="scientific">Fibrisoma limi BUZ 3</name>
    <dbReference type="NCBI Taxonomy" id="1185876"/>
    <lineage>
        <taxon>Bacteria</taxon>
        <taxon>Pseudomonadati</taxon>
        <taxon>Bacteroidota</taxon>
        <taxon>Cytophagia</taxon>
        <taxon>Cytophagales</taxon>
        <taxon>Spirosomataceae</taxon>
        <taxon>Fibrisoma</taxon>
    </lineage>
</organism>
<keyword evidence="3" id="KW-1185">Reference proteome</keyword>
<reference evidence="2 3" key="1">
    <citation type="journal article" date="2012" name="J. Bacteriol.">
        <title>Genome Sequence of the Filamentous Bacterium Fibrisoma limi BUZ 3T.</title>
        <authorList>
            <person name="Filippini M."/>
            <person name="Qi W."/>
            <person name="Jaenicke S."/>
            <person name="Goesmann A."/>
            <person name="Smits T.H."/>
            <person name="Bagheri H.C."/>
        </authorList>
    </citation>
    <scope>NUCLEOTIDE SEQUENCE [LARGE SCALE GENOMIC DNA]</scope>
    <source>
        <strain evidence="3">BUZ 3T</strain>
    </source>
</reference>
<dbReference type="Proteomes" id="UP000009309">
    <property type="component" value="Unassembled WGS sequence"/>
</dbReference>
<accession>I2GKP0</accession>
<evidence type="ECO:0000313" key="3">
    <source>
        <dbReference type="Proteomes" id="UP000009309"/>
    </source>
</evidence>
<comment type="caution">
    <text evidence="2">The sequence shown here is derived from an EMBL/GenBank/DDBJ whole genome shotgun (WGS) entry which is preliminary data.</text>
</comment>
<protein>
    <submittedName>
        <fullName evidence="2">Uncharacterized protein</fullName>
    </submittedName>
</protein>
<evidence type="ECO:0000313" key="2">
    <source>
        <dbReference type="EMBL" id="CCH54466.1"/>
    </source>
</evidence>
<dbReference type="STRING" id="1185876.BN8_03638"/>
<name>I2GKP0_9BACT</name>
<evidence type="ECO:0000256" key="1">
    <source>
        <dbReference type="SAM" id="MobiDB-lite"/>
    </source>
</evidence>
<dbReference type="RefSeq" id="WP_009283044.1">
    <property type="nucleotide sequence ID" value="NZ_CAIT01000007.1"/>
</dbReference>
<feature type="region of interest" description="Disordered" evidence="1">
    <location>
        <begin position="140"/>
        <end position="169"/>
    </location>
</feature>
<sequence>MSTLPPIEPKPVRSFDIDDHPYTDGDTMQVITPELGLLTGTIKFEDYSRPAIITMDLGWVTTPLPCRMNSRPDSPNARLSARFTRLEATRNFKAYWSNEIRLVYFCNCRTGKHTEVLVWFEVTLEGNVLRSTVIGRDVNGKPHNHPLVEGHEDLKPDAPITEPEPDERPKVDPVKVVEFMRYWKRQKSVEYFNFDEKGVLAGTHSPNIVLRNGAGFMLDWPGDHEKAVLAAGLAPQLSLF</sequence>
<gene>
    <name evidence="2" type="ORF">BN8_03638</name>
</gene>
<feature type="compositionally biased region" description="Basic and acidic residues" evidence="1">
    <location>
        <begin position="146"/>
        <end position="156"/>
    </location>
</feature>
<dbReference type="OrthoDB" id="9971308at2"/>
<proteinExistence type="predicted"/>
<dbReference type="AlphaFoldDB" id="I2GKP0"/>